<accession>A0A182RCB9</accession>
<organism evidence="6">
    <name type="scientific">Anopheles funestus</name>
    <name type="common">African malaria mosquito</name>
    <dbReference type="NCBI Taxonomy" id="62324"/>
    <lineage>
        <taxon>Eukaryota</taxon>
        <taxon>Metazoa</taxon>
        <taxon>Ecdysozoa</taxon>
        <taxon>Arthropoda</taxon>
        <taxon>Hexapoda</taxon>
        <taxon>Insecta</taxon>
        <taxon>Pterygota</taxon>
        <taxon>Neoptera</taxon>
        <taxon>Endopterygota</taxon>
        <taxon>Diptera</taxon>
        <taxon>Nematocera</taxon>
        <taxon>Culicoidea</taxon>
        <taxon>Culicidae</taxon>
        <taxon>Anophelinae</taxon>
        <taxon>Anopheles</taxon>
    </lineage>
</organism>
<dbReference type="VEuPathDB" id="VectorBase:AFUN2_008061"/>
<dbReference type="GO" id="GO:0006629">
    <property type="term" value="P:lipid metabolic process"/>
    <property type="evidence" value="ECO:0007669"/>
    <property type="project" value="UniProtKB-ARBA"/>
</dbReference>
<dbReference type="EnsemblMetazoa" id="AFUN003835-RA">
    <property type="protein sequence ID" value="AFUN003835-PA"/>
    <property type="gene ID" value="AFUN003835"/>
</dbReference>
<feature type="domain" description="Ketoreductase" evidence="5">
    <location>
        <begin position="11"/>
        <end position="185"/>
    </location>
</feature>
<dbReference type="GO" id="GO:0050038">
    <property type="term" value="F:L-xylulose reductase (NADPH) activity"/>
    <property type="evidence" value="ECO:0007669"/>
    <property type="project" value="TreeGrafter"/>
</dbReference>
<dbReference type="SMART" id="SM00822">
    <property type="entry name" value="PKS_KR"/>
    <property type="match status" value="1"/>
</dbReference>
<comment type="similarity">
    <text evidence="1">Belongs to the short-chain dehydrogenases/reductases (SDR) family.</text>
</comment>
<keyword evidence="4" id="KW-0560">Oxidoreductase</keyword>
<evidence type="ECO:0000256" key="3">
    <source>
        <dbReference type="ARBA" id="ARBA00022857"/>
    </source>
</evidence>
<evidence type="ECO:0000256" key="2">
    <source>
        <dbReference type="ARBA" id="ARBA00011881"/>
    </source>
</evidence>
<dbReference type="PANTHER" id="PTHR44252">
    <property type="entry name" value="D-ERYTHRULOSE REDUCTASE"/>
    <property type="match status" value="1"/>
</dbReference>
<reference evidence="6" key="1">
    <citation type="submission" date="2020-05" db="UniProtKB">
        <authorList>
            <consortium name="EnsemblMetazoa"/>
        </authorList>
    </citation>
    <scope>IDENTIFICATION</scope>
    <source>
        <strain evidence="6">FUMOZ</strain>
    </source>
</reference>
<dbReference type="GO" id="GO:0004090">
    <property type="term" value="F:carbonyl reductase (NADPH) activity"/>
    <property type="evidence" value="ECO:0007669"/>
    <property type="project" value="TreeGrafter"/>
</dbReference>
<evidence type="ECO:0000259" key="5">
    <source>
        <dbReference type="SMART" id="SM00822"/>
    </source>
</evidence>
<dbReference type="GO" id="GO:0005997">
    <property type="term" value="P:xylulose metabolic process"/>
    <property type="evidence" value="ECO:0007669"/>
    <property type="project" value="TreeGrafter"/>
</dbReference>
<dbReference type="GO" id="GO:0006006">
    <property type="term" value="P:glucose metabolic process"/>
    <property type="evidence" value="ECO:0007669"/>
    <property type="project" value="TreeGrafter"/>
</dbReference>
<dbReference type="FunFam" id="3.40.50.720:FF:000214">
    <property type="entry name" value="L-xylulose reductase"/>
    <property type="match status" value="1"/>
</dbReference>
<dbReference type="AlphaFoldDB" id="A0A182RCB9"/>
<evidence type="ECO:0000256" key="1">
    <source>
        <dbReference type="ARBA" id="ARBA00006484"/>
    </source>
</evidence>
<dbReference type="SUPFAM" id="SSF51735">
    <property type="entry name" value="NAD(P)-binding Rossmann-fold domains"/>
    <property type="match status" value="1"/>
</dbReference>
<dbReference type="InterPro" id="IPR020904">
    <property type="entry name" value="Sc_DH/Rdtase_CS"/>
</dbReference>
<dbReference type="VEuPathDB" id="VectorBase:AFUN003835"/>
<name>A0A182RCB9_ANOFN</name>
<dbReference type="InterPro" id="IPR051737">
    <property type="entry name" value="L-xylulose/Carbonyl_redctase"/>
</dbReference>
<keyword evidence="3" id="KW-0521">NADP</keyword>
<protein>
    <recommendedName>
        <fullName evidence="5">Ketoreductase domain-containing protein</fullName>
    </recommendedName>
</protein>
<dbReference type="PANTHER" id="PTHR44252:SF3">
    <property type="entry name" value="D-ERYTHRULOSE REDUCTASE-RELATED"/>
    <property type="match status" value="1"/>
</dbReference>
<dbReference type="InterPro" id="IPR057326">
    <property type="entry name" value="KR_dom"/>
</dbReference>
<comment type="subunit">
    <text evidence="2">Homotetramer.</text>
</comment>
<dbReference type="PRINTS" id="PR00081">
    <property type="entry name" value="GDHRDH"/>
</dbReference>
<sequence>MDVMDCSVKGKSIVVTGAGQGIGNELCRTLDRLGAKVIAVSRSIGPLEELKANCPQIETIQVDLSDWKQTRTALAPLGKVDGLVNNAGVAVIKPFLELTEEDYDRTFDVNVKAAFNVAQILVPKMDAGSSIVNVSSLAGLKAIHGHCAYSMSKAAIDGLTQNLALELGPRKIRVNSVNPTVILTRMGRENWSDPAKADPLKAKIPLGRFGEVSEVVEPIIYLLSDRSSYINGHCLPIEGGFLAGN</sequence>
<dbReference type="InterPro" id="IPR036291">
    <property type="entry name" value="NAD(P)-bd_dom_sf"/>
</dbReference>
<dbReference type="STRING" id="62324.A0A182RCB9"/>
<dbReference type="PRINTS" id="PR00080">
    <property type="entry name" value="SDRFAMILY"/>
</dbReference>
<dbReference type="Pfam" id="PF13561">
    <property type="entry name" value="adh_short_C2"/>
    <property type="match status" value="1"/>
</dbReference>
<evidence type="ECO:0000256" key="4">
    <source>
        <dbReference type="ARBA" id="ARBA00023002"/>
    </source>
</evidence>
<evidence type="ECO:0000313" key="6">
    <source>
        <dbReference type="EnsemblMetazoa" id="AFUN003835-PA"/>
    </source>
</evidence>
<proteinExistence type="inferred from homology"/>
<dbReference type="Gene3D" id="3.40.50.720">
    <property type="entry name" value="NAD(P)-binding Rossmann-like Domain"/>
    <property type="match status" value="1"/>
</dbReference>
<dbReference type="PROSITE" id="PS00061">
    <property type="entry name" value="ADH_SHORT"/>
    <property type="match status" value="1"/>
</dbReference>
<dbReference type="InterPro" id="IPR002347">
    <property type="entry name" value="SDR_fam"/>
</dbReference>